<feature type="region of interest" description="Disordered" evidence="1">
    <location>
        <begin position="877"/>
        <end position="1033"/>
    </location>
</feature>
<feature type="region of interest" description="Disordered" evidence="1">
    <location>
        <begin position="576"/>
        <end position="595"/>
    </location>
</feature>
<feature type="compositionally biased region" description="Pro residues" evidence="1">
    <location>
        <begin position="936"/>
        <end position="946"/>
    </location>
</feature>
<feature type="compositionally biased region" description="Polar residues" evidence="1">
    <location>
        <begin position="833"/>
        <end position="845"/>
    </location>
</feature>
<reference evidence="4" key="2">
    <citation type="submission" date="2025-09" db="UniProtKB">
        <authorList>
            <consortium name="Ensembl"/>
        </authorList>
    </citation>
    <scope>IDENTIFICATION</scope>
</reference>
<feature type="compositionally biased region" description="Polar residues" evidence="1">
    <location>
        <begin position="919"/>
        <end position="931"/>
    </location>
</feature>
<dbReference type="CDD" id="cd08544">
    <property type="entry name" value="Reeler"/>
    <property type="match status" value="1"/>
</dbReference>
<proteinExistence type="predicted"/>
<feature type="transmembrane region" description="Helical" evidence="2">
    <location>
        <begin position="1181"/>
        <end position="1203"/>
    </location>
</feature>
<feature type="compositionally biased region" description="Low complexity" evidence="1">
    <location>
        <begin position="197"/>
        <end position="211"/>
    </location>
</feature>
<keyword evidence="2" id="KW-0812">Transmembrane</keyword>
<feature type="compositionally biased region" description="Low complexity" evidence="1">
    <location>
        <begin position="899"/>
        <end position="913"/>
    </location>
</feature>
<accession>A0A3Q3MUH3</accession>
<dbReference type="Pfam" id="PF02014">
    <property type="entry name" value="Reeler"/>
    <property type="match status" value="1"/>
</dbReference>
<dbReference type="GeneTree" id="ENSGT00940000163277"/>
<feature type="region of interest" description="Disordered" evidence="1">
    <location>
        <begin position="1104"/>
        <end position="1163"/>
    </location>
</feature>
<feature type="region of interest" description="Disordered" evidence="1">
    <location>
        <begin position="1047"/>
        <end position="1089"/>
    </location>
</feature>
<feature type="region of interest" description="Disordered" evidence="1">
    <location>
        <begin position="188"/>
        <end position="215"/>
    </location>
</feature>
<name>A0A3Q3MUH3_9LABR</name>
<keyword evidence="2" id="KW-0472">Membrane</keyword>
<evidence type="ECO:0000313" key="4">
    <source>
        <dbReference type="Ensembl" id="ENSLBEP00000024625.1"/>
    </source>
</evidence>
<feature type="compositionally biased region" description="Low complexity" evidence="1">
    <location>
        <begin position="1047"/>
        <end position="1060"/>
    </location>
</feature>
<dbReference type="Proteomes" id="UP000261660">
    <property type="component" value="Unplaced"/>
</dbReference>
<feature type="region of interest" description="Disordered" evidence="1">
    <location>
        <begin position="710"/>
        <end position="848"/>
    </location>
</feature>
<organism evidence="4 5">
    <name type="scientific">Labrus bergylta</name>
    <name type="common">ballan wrasse</name>
    <dbReference type="NCBI Taxonomy" id="56723"/>
    <lineage>
        <taxon>Eukaryota</taxon>
        <taxon>Metazoa</taxon>
        <taxon>Chordata</taxon>
        <taxon>Craniata</taxon>
        <taxon>Vertebrata</taxon>
        <taxon>Euteleostomi</taxon>
        <taxon>Actinopterygii</taxon>
        <taxon>Neopterygii</taxon>
        <taxon>Teleostei</taxon>
        <taxon>Neoteleostei</taxon>
        <taxon>Acanthomorphata</taxon>
        <taxon>Eupercaria</taxon>
        <taxon>Labriformes</taxon>
        <taxon>Labridae</taxon>
        <taxon>Labrus</taxon>
    </lineage>
</organism>
<evidence type="ECO:0000259" key="3">
    <source>
        <dbReference type="PROSITE" id="PS51019"/>
    </source>
</evidence>
<feature type="compositionally biased region" description="Polar residues" evidence="1">
    <location>
        <begin position="576"/>
        <end position="593"/>
    </location>
</feature>
<feature type="compositionally biased region" description="Polar residues" evidence="1">
    <location>
        <begin position="510"/>
        <end position="555"/>
    </location>
</feature>
<feature type="region of interest" description="Disordered" evidence="1">
    <location>
        <begin position="340"/>
        <end position="401"/>
    </location>
</feature>
<dbReference type="InterPro" id="IPR002861">
    <property type="entry name" value="Reeler_dom"/>
</dbReference>
<evidence type="ECO:0000313" key="5">
    <source>
        <dbReference type="Proteomes" id="UP000261660"/>
    </source>
</evidence>
<feature type="compositionally biased region" description="Polar residues" evidence="1">
    <location>
        <begin position="360"/>
        <end position="375"/>
    </location>
</feature>
<feature type="compositionally biased region" description="Polar residues" evidence="1">
    <location>
        <begin position="1104"/>
        <end position="1118"/>
    </location>
</feature>
<keyword evidence="2" id="KW-1133">Transmembrane helix</keyword>
<feature type="compositionally biased region" description="Polar residues" evidence="1">
    <location>
        <begin position="1077"/>
        <end position="1089"/>
    </location>
</feature>
<sequence>MVPGHIRAQPQDPQHSHVTLRTSASSYLPGQLVTVTVRSSRNFMGFLLQARSVEGAGFRADVRPKVGVRYTRLGQVLDGGSWALMPPSTHVLRCFSEGDTLTHSDKQLKRNLSFVWKAPDAPIGDVKFYITVVQSYFVYWAGIESKVVRDGSRSPWNGSSITGMDGGNLNFAQQEEEVTTLPALQVHGTSNNQTNETTSPATTLWPPTLTTNNKSEEPITEATQPVLEIKFPVTLASLRVDHPTNQEITENNIALTSASLQNANKDSDTDIYASSGSLSRVTEKAGTNTERPVTTLGLSTTTKRGTLSFKSKEGLREALLPDLEIKSSATLAYLGVDHLTNTEPNERSTPKNLGLLGKLSTESETGTYASESLSGVTEEAETDEGSPVTTLGPYYPSSNSQDKRIVVTSPVFEINNSATSATLRVDLLTNQAVNERKTPMYLGSLLNSSKGIAPDPFSTSGSLSSVTKETGTDTGNFITQTDDPKNSLFPFNHLSFTATLSSAEGGGMEGTTTSLPNNTEQNSTNPLPNASPTPLKNGDIESQGTYLNDPTEPTVTKTKDTVFNLQTNTTVKPFTNYNFHVSNPPRSTSQNPTKAIKDKTSSVKFKTQSTSSQPSRINISETIIDQTRYEMGSQSMPQHQNIFVFNSETSSANPFRQDQTSTSKPLLQTQTGTSQNISYYKALTNTILQSKFPSFQSTLRVHTTESFTQGKTHQFFPNKNLNAQSPFEPVSNASNHQSESSPSVSEITQSQTNPPHIQSETSTPLNSTPELQPLSSFPHAVPQTNPTPTKGQADISETDQSQSDKTHKALSISPQLLSQPNSPTGALKVPTKEWTQTPSSVTPQPFMSRIDPTFTIGESENVKDPQSKTKIKTMSSIFASNSPNNPFPVSVSTHPSPNTPGSTQRSPQSSPTQEYILPSPSSTAMQNQPKTAPSLIAPPSPSPISIPPHLTSVQPSSPSSMPSSFSTSAIPSSNTSNNPSPIADLTTSASSLSTSNTGLTFSSSSSSTISPDISSSSAIGSLHSSISPSSSTLTTSLSTASFLGFPPSSNSSATPSSLESAQTTTPHPEPSPAPQRSLASTSTPVPSQHLTLGKKLRIQNHISSSYSDPNLNQPTSRTVVHPNPEPHPNQDPNVKQNFGRKLKPNIPKADTRPKVPLNPSIAPGKEGKYPDIIPRHTAWELGMLLGCSAGLGMVLVVGVRYIYRQACGKRTEVSFNDREREYSRGERGLIHVQECGDLVRVQRIRDNSFVLLAEYDLLASPGD</sequence>
<feature type="compositionally biased region" description="Low complexity" evidence="1">
    <location>
        <begin position="947"/>
        <end position="1033"/>
    </location>
</feature>
<feature type="region of interest" description="Disordered" evidence="1">
    <location>
        <begin position="502"/>
        <end position="555"/>
    </location>
</feature>
<dbReference type="InterPro" id="IPR042307">
    <property type="entry name" value="Reeler_sf"/>
</dbReference>
<feature type="compositionally biased region" description="Polar residues" evidence="1">
    <location>
        <begin position="710"/>
        <end position="775"/>
    </location>
</feature>
<dbReference type="Gene3D" id="2.60.40.4060">
    <property type="entry name" value="Reeler domain"/>
    <property type="match status" value="1"/>
</dbReference>
<dbReference type="Ensembl" id="ENSLBET00000025889.1">
    <property type="protein sequence ID" value="ENSLBEP00000024625.1"/>
    <property type="gene ID" value="ENSLBEG00000018841.1"/>
</dbReference>
<evidence type="ECO:0000256" key="2">
    <source>
        <dbReference type="SAM" id="Phobius"/>
    </source>
</evidence>
<protein>
    <submittedName>
        <fullName evidence="4">Serine-rich adhesin for platelets-like</fullName>
    </submittedName>
</protein>
<dbReference type="InParanoid" id="A0A3Q3MUH3"/>
<evidence type="ECO:0000256" key="1">
    <source>
        <dbReference type="SAM" id="MobiDB-lite"/>
    </source>
</evidence>
<dbReference type="OrthoDB" id="2419613at2759"/>
<feature type="compositionally biased region" description="Polar residues" evidence="1">
    <location>
        <begin position="812"/>
        <end position="824"/>
    </location>
</feature>
<dbReference type="AlphaFoldDB" id="A0A3Q3MUH3"/>
<dbReference type="PROSITE" id="PS51019">
    <property type="entry name" value="REELIN"/>
    <property type="match status" value="1"/>
</dbReference>
<keyword evidence="5" id="KW-1185">Reference proteome</keyword>
<reference evidence="4" key="1">
    <citation type="submission" date="2025-08" db="UniProtKB">
        <authorList>
            <consortium name="Ensembl"/>
        </authorList>
    </citation>
    <scope>IDENTIFICATION</scope>
</reference>
<feature type="domain" description="Reelin" evidence="3">
    <location>
        <begin position="1"/>
        <end position="164"/>
    </location>
</feature>